<evidence type="ECO:0000259" key="9">
    <source>
        <dbReference type="PROSITE" id="PS50850"/>
    </source>
</evidence>
<feature type="transmembrane region" description="Helical" evidence="8">
    <location>
        <begin position="147"/>
        <end position="166"/>
    </location>
</feature>
<dbReference type="PANTHER" id="PTHR23502:SF132">
    <property type="entry name" value="POLYAMINE TRANSPORTER 2-RELATED"/>
    <property type="match status" value="1"/>
</dbReference>
<dbReference type="PROSITE" id="PS50850">
    <property type="entry name" value="MFS"/>
    <property type="match status" value="1"/>
</dbReference>
<evidence type="ECO:0000256" key="1">
    <source>
        <dbReference type="ARBA" id="ARBA00004651"/>
    </source>
</evidence>
<evidence type="ECO:0000256" key="4">
    <source>
        <dbReference type="ARBA" id="ARBA00022475"/>
    </source>
</evidence>
<dbReference type="EMBL" id="JBIAQY010000006">
    <property type="protein sequence ID" value="MFF3570155.1"/>
    <property type="molecule type" value="Genomic_DNA"/>
</dbReference>
<sequence length="415" mass="42571">MSEQGGSVKVVDTTVSRRGSTRLIVVLGALSAFGPITTDLYLPSLPQAAMALHASQAGIQLSLTTCLIGLALGQLLAGPLSDRWGRRRPMIAGMVVFTVASVLCALAPTVALLDAARLLQGLAGAAGIVISFAIVRDSWSGTRGARAFSILLGVSGAAPVVAPVAGAQLLRVIDWRGLFWVLAVLGLLFVIIAILGVPETLPPQARHRGELTATFAALRRIAVVPEFAGFALAGALSFAAMFAYISASSFVFQTLFALSPQVFGLIFAANGIGIVLANALNIRLLRRWSPRRVLDLGLTMVCVGAVAVLIVALAHGGPVAIEIPLFVMVSSIGLTMPNAAALALERFGDVSGSASALVGCTQFVLGAVVAPLVGLGGHSAVPMGVVTVTVAVLAVVARVGLVTFGSRSTERTEIG</sequence>
<evidence type="ECO:0000313" key="10">
    <source>
        <dbReference type="EMBL" id="MFF3570155.1"/>
    </source>
</evidence>
<reference evidence="10 11" key="1">
    <citation type="submission" date="2024-10" db="EMBL/GenBank/DDBJ databases">
        <title>The Natural Products Discovery Center: Release of the First 8490 Sequenced Strains for Exploring Actinobacteria Biosynthetic Diversity.</title>
        <authorList>
            <person name="Kalkreuter E."/>
            <person name="Kautsar S.A."/>
            <person name="Yang D."/>
            <person name="Bader C.D."/>
            <person name="Teijaro C.N."/>
            <person name="Fluegel L."/>
            <person name="Davis C.M."/>
            <person name="Simpson J.R."/>
            <person name="Lauterbach L."/>
            <person name="Steele A.D."/>
            <person name="Gui C."/>
            <person name="Meng S."/>
            <person name="Li G."/>
            <person name="Viehrig K."/>
            <person name="Ye F."/>
            <person name="Su P."/>
            <person name="Kiefer A.F."/>
            <person name="Nichols A."/>
            <person name="Cepeda A.J."/>
            <person name="Yan W."/>
            <person name="Fan B."/>
            <person name="Jiang Y."/>
            <person name="Adhikari A."/>
            <person name="Zheng C.-J."/>
            <person name="Schuster L."/>
            <person name="Cowan T.M."/>
            <person name="Smanski M.J."/>
            <person name="Chevrette M.G."/>
            <person name="De Carvalho L.P.S."/>
            <person name="Shen B."/>
        </authorList>
    </citation>
    <scope>NUCLEOTIDE SEQUENCE [LARGE SCALE GENOMIC DNA]</scope>
    <source>
        <strain evidence="10 11">NPDC002593</strain>
    </source>
</reference>
<evidence type="ECO:0000256" key="5">
    <source>
        <dbReference type="ARBA" id="ARBA00022692"/>
    </source>
</evidence>
<keyword evidence="5 8" id="KW-0812">Transmembrane</keyword>
<dbReference type="Gene3D" id="1.20.1720.10">
    <property type="entry name" value="Multidrug resistance protein D"/>
    <property type="match status" value="1"/>
</dbReference>
<comment type="similarity">
    <text evidence="2">Belongs to the major facilitator superfamily. Bcr/CmlA family.</text>
</comment>
<dbReference type="InterPro" id="IPR004812">
    <property type="entry name" value="Efflux_drug-R_Bcr/CmlA"/>
</dbReference>
<keyword evidence="7 8" id="KW-0472">Membrane</keyword>
<feature type="transmembrane region" description="Helical" evidence="8">
    <location>
        <begin position="21"/>
        <end position="38"/>
    </location>
</feature>
<feature type="domain" description="Major facilitator superfamily (MFS) profile" evidence="9">
    <location>
        <begin position="23"/>
        <end position="409"/>
    </location>
</feature>
<keyword evidence="11" id="KW-1185">Reference proteome</keyword>
<keyword evidence="4" id="KW-1003">Cell membrane</keyword>
<keyword evidence="3" id="KW-0813">Transport</keyword>
<feature type="transmembrane region" description="Helical" evidence="8">
    <location>
        <begin position="262"/>
        <end position="281"/>
    </location>
</feature>
<accession>A0ABW6S3Y6</accession>
<dbReference type="Pfam" id="PF07690">
    <property type="entry name" value="MFS_1"/>
    <property type="match status" value="1"/>
</dbReference>
<feature type="transmembrane region" description="Helical" evidence="8">
    <location>
        <begin position="178"/>
        <end position="198"/>
    </location>
</feature>
<feature type="transmembrane region" description="Helical" evidence="8">
    <location>
        <begin position="293"/>
        <end position="317"/>
    </location>
</feature>
<dbReference type="PROSITE" id="PS00216">
    <property type="entry name" value="SUGAR_TRANSPORT_1"/>
    <property type="match status" value="1"/>
</dbReference>
<evidence type="ECO:0000256" key="2">
    <source>
        <dbReference type="ARBA" id="ARBA00006236"/>
    </source>
</evidence>
<dbReference type="InterPro" id="IPR005829">
    <property type="entry name" value="Sugar_transporter_CS"/>
</dbReference>
<evidence type="ECO:0000313" key="11">
    <source>
        <dbReference type="Proteomes" id="UP001601992"/>
    </source>
</evidence>
<feature type="transmembrane region" description="Helical" evidence="8">
    <location>
        <begin position="356"/>
        <end position="374"/>
    </location>
</feature>
<comment type="caution">
    <text evidence="10">The sequence shown here is derived from an EMBL/GenBank/DDBJ whole genome shotgun (WGS) entry which is preliminary data.</text>
</comment>
<dbReference type="PANTHER" id="PTHR23502">
    <property type="entry name" value="MAJOR FACILITATOR SUPERFAMILY"/>
    <property type="match status" value="1"/>
</dbReference>
<evidence type="ECO:0000256" key="6">
    <source>
        <dbReference type="ARBA" id="ARBA00022989"/>
    </source>
</evidence>
<feature type="transmembrane region" description="Helical" evidence="8">
    <location>
        <begin position="323"/>
        <end position="344"/>
    </location>
</feature>
<feature type="transmembrane region" description="Helical" evidence="8">
    <location>
        <begin position="227"/>
        <end position="256"/>
    </location>
</feature>
<feature type="transmembrane region" description="Helical" evidence="8">
    <location>
        <begin position="380"/>
        <end position="401"/>
    </location>
</feature>
<dbReference type="Proteomes" id="UP001601992">
    <property type="component" value="Unassembled WGS sequence"/>
</dbReference>
<feature type="transmembrane region" description="Helical" evidence="8">
    <location>
        <begin position="58"/>
        <end position="78"/>
    </location>
</feature>
<dbReference type="SUPFAM" id="SSF103473">
    <property type="entry name" value="MFS general substrate transporter"/>
    <property type="match status" value="1"/>
</dbReference>
<dbReference type="InterPro" id="IPR011701">
    <property type="entry name" value="MFS"/>
</dbReference>
<proteinExistence type="inferred from homology"/>
<feature type="transmembrane region" description="Helical" evidence="8">
    <location>
        <begin position="90"/>
        <end position="112"/>
    </location>
</feature>
<organism evidence="10 11">
    <name type="scientific">Nocardia jiangxiensis</name>
    <dbReference type="NCBI Taxonomy" id="282685"/>
    <lineage>
        <taxon>Bacteria</taxon>
        <taxon>Bacillati</taxon>
        <taxon>Actinomycetota</taxon>
        <taxon>Actinomycetes</taxon>
        <taxon>Mycobacteriales</taxon>
        <taxon>Nocardiaceae</taxon>
        <taxon>Nocardia</taxon>
    </lineage>
</organism>
<dbReference type="InterPro" id="IPR036259">
    <property type="entry name" value="MFS_trans_sf"/>
</dbReference>
<dbReference type="CDD" id="cd17320">
    <property type="entry name" value="MFS_MdfA_MDR_like"/>
    <property type="match status" value="1"/>
</dbReference>
<feature type="transmembrane region" description="Helical" evidence="8">
    <location>
        <begin position="118"/>
        <end position="135"/>
    </location>
</feature>
<dbReference type="InterPro" id="IPR020846">
    <property type="entry name" value="MFS_dom"/>
</dbReference>
<comment type="subcellular location">
    <subcellularLocation>
        <location evidence="1">Cell membrane</location>
        <topology evidence="1">Multi-pass membrane protein</topology>
    </subcellularLocation>
</comment>
<protein>
    <submittedName>
        <fullName evidence="10">Multidrug effflux MFS transporter</fullName>
    </submittedName>
</protein>
<dbReference type="RefSeq" id="WP_051192815.1">
    <property type="nucleotide sequence ID" value="NZ_JBIAQY010000006.1"/>
</dbReference>
<evidence type="ECO:0000256" key="8">
    <source>
        <dbReference type="SAM" id="Phobius"/>
    </source>
</evidence>
<dbReference type="NCBIfam" id="TIGR00710">
    <property type="entry name" value="efflux_Bcr_CflA"/>
    <property type="match status" value="1"/>
</dbReference>
<keyword evidence="6 8" id="KW-1133">Transmembrane helix</keyword>
<name>A0ABW6S3Y6_9NOCA</name>
<evidence type="ECO:0000256" key="7">
    <source>
        <dbReference type="ARBA" id="ARBA00023136"/>
    </source>
</evidence>
<gene>
    <name evidence="10" type="ORF">ACFYXQ_20470</name>
</gene>
<evidence type="ECO:0000256" key="3">
    <source>
        <dbReference type="ARBA" id="ARBA00022448"/>
    </source>
</evidence>